<evidence type="ECO:0008006" key="3">
    <source>
        <dbReference type="Google" id="ProtNLM"/>
    </source>
</evidence>
<dbReference type="Proteomes" id="UP000317747">
    <property type="component" value="Unassembled WGS sequence"/>
</dbReference>
<dbReference type="Gene3D" id="1.20.5.5260">
    <property type="match status" value="1"/>
</dbReference>
<name>A0A506Q4H2_9GAMM</name>
<dbReference type="AlphaFoldDB" id="A0A506Q4H2"/>
<evidence type="ECO:0000313" key="2">
    <source>
        <dbReference type="Proteomes" id="UP000317747"/>
    </source>
</evidence>
<reference evidence="1 2" key="1">
    <citation type="submission" date="2019-06" db="EMBL/GenBank/DDBJ databases">
        <title>Taxogenomics and systematics of the genus Pantoea.</title>
        <authorList>
            <person name="Tambong J.T."/>
        </authorList>
    </citation>
    <scope>NUCLEOTIDE SEQUENCE [LARGE SCALE GENOMIC DNA]</scope>
    <source>
        <strain evidence="1 2">LMG 24200</strain>
    </source>
</reference>
<evidence type="ECO:0000313" key="1">
    <source>
        <dbReference type="EMBL" id="TPV40325.1"/>
    </source>
</evidence>
<comment type="caution">
    <text evidence="1">The sequence shown here is derived from an EMBL/GenBank/DDBJ whole genome shotgun (WGS) entry which is preliminary data.</text>
</comment>
<proteinExistence type="predicted"/>
<sequence length="83" mass="9289">MRTAPDSASRAIRDYFSSPNWRTPPESDLLAVILREMMEAGEPATNKAIIARVIDRLKVEGDEMQLQRYGTLLTQLIGTQPEG</sequence>
<dbReference type="OrthoDB" id="6540697at2"/>
<organism evidence="1 2">
    <name type="scientific">Pantoea deleyi</name>
    <dbReference type="NCBI Taxonomy" id="470932"/>
    <lineage>
        <taxon>Bacteria</taxon>
        <taxon>Pseudomonadati</taxon>
        <taxon>Pseudomonadota</taxon>
        <taxon>Gammaproteobacteria</taxon>
        <taxon>Enterobacterales</taxon>
        <taxon>Erwiniaceae</taxon>
        <taxon>Pantoea</taxon>
    </lineage>
</organism>
<dbReference type="InterPro" id="IPR024753">
    <property type="entry name" value="AriR"/>
</dbReference>
<gene>
    <name evidence="1" type="ORF">FJW01_11425</name>
</gene>
<dbReference type="Pfam" id="PF10798">
    <property type="entry name" value="YmgB"/>
    <property type="match status" value="1"/>
</dbReference>
<dbReference type="EMBL" id="VHJA01000060">
    <property type="protein sequence ID" value="TPV40325.1"/>
    <property type="molecule type" value="Genomic_DNA"/>
</dbReference>
<dbReference type="GO" id="GO:0071468">
    <property type="term" value="P:cellular response to acidic pH"/>
    <property type="evidence" value="ECO:0007669"/>
    <property type="project" value="InterPro"/>
</dbReference>
<accession>A0A506Q4H2</accession>
<protein>
    <recommendedName>
        <fullName evidence="3">Biofilm development protein YmgB/AriR</fullName>
    </recommendedName>
</protein>
<dbReference type="RefSeq" id="WP_128086333.1">
    <property type="nucleotide sequence ID" value="NZ_CP071405.1"/>
</dbReference>
<keyword evidence="2" id="KW-1185">Reference proteome</keyword>